<feature type="binding site" evidence="10">
    <location>
        <position position="355"/>
    </location>
    <ligand>
        <name>Mn(2+)</name>
        <dbReference type="ChEBI" id="CHEBI:29035"/>
        <label>2</label>
    </ligand>
</feature>
<keyword evidence="5 9" id="KW-0342">GTP-binding</keyword>
<feature type="active site" description="GMP-histidine intermediate" evidence="8">
    <location>
        <position position="422"/>
    </location>
</feature>
<name>A0A0S4JN45_BODSA</name>
<dbReference type="AlphaFoldDB" id="A0A0S4JN45"/>
<organism evidence="11 12">
    <name type="scientific">Bodo saltans</name>
    <name type="common">Flagellated protozoan</name>
    <dbReference type="NCBI Taxonomy" id="75058"/>
    <lineage>
        <taxon>Eukaryota</taxon>
        <taxon>Discoba</taxon>
        <taxon>Euglenozoa</taxon>
        <taxon>Kinetoplastea</taxon>
        <taxon>Metakinetoplastina</taxon>
        <taxon>Eubodonida</taxon>
        <taxon>Bodonidae</taxon>
        <taxon>Bodo</taxon>
    </lineage>
</organism>
<evidence type="ECO:0000256" key="1">
    <source>
        <dbReference type="ARBA" id="ARBA00012726"/>
    </source>
</evidence>
<evidence type="ECO:0000313" key="12">
    <source>
        <dbReference type="Proteomes" id="UP000051952"/>
    </source>
</evidence>
<dbReference type="GO" id="GO:0170057">
    <property type="term" value="F:RNA ligase (GTP) activity"/>
    <property type="evidence" value="ECO:0007669"/>
    <property type="project" value="UniProtKB-EC"/>
</dbReference>
<sequence length="429" mass="46801">MFRRAATCPLSSTSSSELRMRSWLTTSFSTSSRAHSSHHSGLYTILQPPDPASPPSIVDGRVPVEVRAWINGVDVEPAAKAQLHQLAALPVVRHPVVAMPDLHVGVGATVGAVVPTYRAIIPAAVGVDLGCGMIAVKTTLVEEDLPSNLTALRIAIEEAVPHGRTHNGDPRNDAGGWCNDVPQNVATVWKDSLEQEFRRLCVRRPALVTANHVNHLGTLGTGNHFVEICVEEDTASRDTVALERSDTKQQQGGRPIWFMLHSGSRGVGGRIGSMFITIAKQDMGALISHLPDKDLAYLTEGTEHFEEYMRAVNWAQEFARLNRELMMENVVQAVRNSKLLKRTFQTTNMAVNCHHNYVEKYTIPPPDGSNDLGTGGESVWLTRKGATSARKGEYAVIPGSMGTRSYIVQGKGNEKSYQSCSHGLLIFII</sequence>
<dbReference type="GO" id="GO:0042245">
    <property type="term" value="P:RNA repair"/>
    <property type="evidence" value="ECO:0007669"/>
    <property type="project" value="TreeGrafter"/>
</dbReference>
<dbReference type="OrthoDB" id="10249697at2759"/>
<dbReference type="Gene3D" id="3.90.1860.10">
    <property type="entry name" value="tRNA-splicing ligase RtcB"/>
    <property type="match status" value="1"/>
</dbReference>
<dbReference type="OMA" id="AGRKWTR"/>
<feature type="binding site" evidence="10">
    <location>
        <position position="224"/>
    </location>
    <ligand>
        <name>Mn(2+)</name>
        <dbReference type="ChEBI" id="CHEBI:29035"/>
        <label>1</label>
    </ligand>
</feature>
<protein>
    <recommendedName>
        <fullName evidence="1">3'-phosphate/5'-hydroxy nucleic acid ligase</fullName>
        <ecNumber evidence="1">6.5.1.8</ecNumber>
    </recommendedName>
</protein>
<dbReference type="GO" id="GO:0006281">
    <property type="term" value="P:DNA repair"/>
    <property type="evidence" value="ECO:0007669"/>
    <property type="project" value="TreeGrafter"/>
</dbReference>
<evidence type="ECO:0000256" key="7">
    <source>
        <dbReference type="ARBA" id="ARBA00047746"/>
    </source>
</evidence>
<keyword evidence="12" id="KW-1185">Reference proteome</keyword>
<dbReference type="VEuPathDB" id="TriTrypDB:BSAL_35430"/>
<evidence type="ECO:0000256" key="9">
    <source>
        <dbReference type="PIRSR" id="PIRSR601233-2"/>
    </source>
</evidence>
<evidence type="ECO:0000313" key="11">
    <source>
        <dbReference type="EMBL" id="CUG92082.1"/>
    </source>
</evidence>
<keyword evidence="3 10" id="KW-0479">Metal-binding</keyword>
<gene>
    <name evidence="11" type="ORF">BSAL_35430</name>
</gene>
<evidence type="ECO:0000256" key="4">
    <source>
        <dbReference type="ARBA" id="ARBA00022741"/>
    </source>
</evidence>
<evidence type="ECO:0000256" key="2">
    <source>
        <dbReference type="ARBA" id="ARBA00022598"/>
    </source>
</evidence>
<dbReference type="GO" id="GO:0003909">
    <property type="term" value="F:DNA ligase activity"/>
    <property type="evidence" value="ECO:0007669"/>
    <property type="project" value="TreeGrafter"/>
</dbReference>
<dbReference type="GO" id="GO:0030145">
    <property type="term" value="F:manganese ion binding"/>
    <property type="evidence" value="ECO:0007669"/>
    <property type="project" value="TreeGrafter"/>
</dbReference>
<accession>A0A0S4JN45</accession>
<evidence type="ECO:0000256" key="5">
    <source>
        <dbReference type="ARBA" id="ARBA00023134"/>
    </source>
</evidence>
<dbReference type="PANTHER" id="PTHR43749">
    <property type="entry name" value="RNA-SPLICING LIGASE RTCB"/>
    <property type="match status" value="1"/>
</dbReference>
<feature type="binding site" evidence="9">
    <location>
        <begin position="398"/>
        <end position="401"/>
    </location>
    <ligand>
        <name>GMP</name>
        <dbReference type="ChEBI" id="CHEBI:58115"/>
    </ligand>
</feature>
<evidence type="ECO:0000256" key="10">
    <source>
        <dbReference type="PIRSR" id="PIRSR601233-3"/>
    </source>
</evidence>
<dbReference type="Proteomes" id="UP000051952">
    <property type="component" value="Unassembled WGS sequence"/>
</dbReference>
<dbReference type="Pfam" id="PF01139">
    <property type="entry name" value="RtcB"/>
    <property type="match status" value="1"/>
</dbReference>
<feature type="binding site" evidence="10">
    <location>
        <position position="128"/>
    </location>
    <ligand>
        <name>Mn(2+)</name>
        <dbReference type="ChEBI" id="CHEBI:29035"/>
        <label>1</label>
    </ligand>
</feature>
<evidence type="ECO:0000256" key="3">
    <source>
        <dbReference type="ARBA" id="ARBA00022723"/>
    </source>
</evidence>
<keyword evidence="6 10" id="KW-0464">Manganese</keyword>
<keyword evidence="2" id="KW-0436">Ligase</keyword>
<dbReference type="InterPro" id="IPR052915">
    <property type="entry name" value="RtcB-like"/>
</dbReference>
<dbReference type="InterPro" id="IPR036025">
    <property type="entry name" value="RtcB-like_sf"/>
</dbReference>
<dbReference type="InterPro" id="IPR001233">
    <property type="entry name" value="RtcB"/>
</dbReference>
<feature type="binding site" evidence="9">
    <location>
        <begin position="223"/>
        <end position="227"/>
    </location>
    <ligand>
        <name>GMP</name>
        <dbReference type="ChEBI" id="CHEBI:58115"/>
    </ligand>
</feature>
<reference evidence="12" key="1">
    <citation type="submission" date="2015-09" db="EMBL/GenBank/DDBJ databases">
        <authorList>
            <consortium name="Pathogen Informatics"/>
        </authorList>
    </citation>
    <scope>NUCLEOTIDE SEQUENCE [LARGE SCALE GENOMIC DNA]</scope>
    <source>
        <strain evidence="12">Lake Konstanz</strain>
    </source>
</reference>
<evidence type="ECO:0000256" key="8">
    <source>
        <dbReference type="PIRSR" id="PIRSR601233-1"/>
    </source>
</evidence>
<feature type="binding site" evidence="9">
    <location>
        <position position="405"/>
    </location>
    <ligand>
        <name>GMP</name>
        <dbReference type="ChEBI" id="CHEBI:58115"/>
    </ligand>
</feature>
<dbReference type="GO" id="GO:0005525">
    <property type="term" value="F:GTP binding"/>
    <property type="evidence" value="ECO:0007669"/>
    <property type="project" value="UniProtKB-KW"/>
</dbReference>
<comment type="cofactor">
    <cofactor evidence="10">
        <name>Mn(2+)</name>
        <dbReference type="ChEBI" id="CHEBI:29035"/>
    </cofactor>
    <text evidence="10">Binds 2 manganese ions per subunit.</text>
</comment>
<feature type="binding site" evidence="10">
    <location>
        <position position="261"/>
    </location>
    <ligand>
        <name>Mn(2+)</name>
        <dbReference type="ChEBI" id="CHEBI:29035"/>
        <label>2</label>
    </ligand>
</feature>
<feature type="binding site" evidence="9">
    <location>
        <begin position="355"/>
        <end position="356"/>
    </location>
    <ligand>
        <name>GMP</name>
        <dbReference type="ChEBI" id="CHEBI:58115"/>
    </ligand>
</feature>
<comment type="catalytic activity">
    <reaction evidence="7">
        <text>a 3'-end 3'-phospho-ribonucleotide-RNA + a 5'-end dephospho-ribonucleoside-RNA + GTP = a ribonucleotidyl-ribonucleotide-RNA + GMP + diphosphate</text>
        <dbReference type="Rhea" id="RHEA:68076"/>
        <dbReference type="Rhea" id="RHEA-COMP:10463"/>
        <dbReference type="Rhea" id="RHEA-COMP:13936"/>
        <dbReference type="Rhea" id="RHEA-COMP:17355"/>
        <dbReference type="ChEBI" id="CHEBI:33019"/>
        <dbReference type="ChEBI" id="CHEBI:37565"/>
        <dbReference type="ChEBI" id="CHEBI:58115"/>
        <dbReference type="ChEBI" id="CHEBI:83062"/>
        <dbReference type="ChEBI" id="CHEBI:138284"/>
        <dbReference type="ChEBI" id="CHEBI:173118"/>
        <dbReference type="EC" id="6.5.1.8"/>
    </reaction>
</comment>
<evidence type="ECO:0000256" key="6">
    <source>
        <dbReference type="ARBA" id="ARBA00023211"/>
    </source>
</evidence>
<dbReference type="GO" id="GO:0006396">
    <property type="term" value="P:RNA processing"/>
    <property type="evidence" value="ECO:0007669"/>
    <property type="project" value="InterPro"/>
</dbReference>
<keyword evidence="4 9" id="KW-0547">Nucleotide-binding</keyword>
<dbReference type="SUPFAM" id="SSF103365">
    <property type="entry name" value="Hypothetical protein PH1602"/>
    <property type="match status" value="1"/>
</dbReference>
<dbReference type="EMBL" id="CYKH01002004">
    <property type="protein sequence ID" value="CUG92082.1"/>
    <property type="molecule type" value="Genomic_DNA"/>
</dbReference>
<proteinExistence type="predicted"/>
<dbReference type="EC" id="6.5.1.8" evidence="1"/>
<dbReference type="PANTHER" id="PTHR43749:SF2">
    <property type="entry name" value="RNA-SPLICING LIGASE RTCB"/>
    <property type="match status" value="1"/>
</dbReference>